<gene>
    <name evidence="6" type="ORF">FH972_013928</name>
</gene>
<dbReference type="InterPro" id="IPR036898">
    <property type="entry name" value="RNA_pol_Rpb7-like_N_sf"/>
</dbReference>
<dbReference type="GO" id="GO:0005736">
    <property type="term" value="C:RNA polymerase I complex"/>
    <property type="evidence" value="ECO:0007669"/>
    <property type="project" value="TreeGrafter"/>
</dbReference>
<keyword evidence="4 5" id="KW-0539">Nucleus</keyword>
<evidence type="ECO:0000256" key="4">
    <source>
        <dbReference type="ARBA" id="ARBA00023242"/>
    </source>
</evidence>
<dbReference type="OrthoDB" id="10250504at2759"/>
<dbReference type="EMBL" id="CM017325">
    <property type="protein sequence ID" value="KAE8057221.1"/>
    <property type="molecule type" value="Genomic_DNA"/>
</dbReference>
<proteinExistence type="predicted"/>
<dbReference type="InterPro" id="IPR045113">
    <property type="entry name" value="Rpb7-like"/>
</dbReference>
<keyword evidence="3 5" id="KW-0804">Transcription</keyword>
<dbReference type="FunFam" id="3.30.1490.120:FF:000006">
    <property type="entry name" value="DNA-directed RNA polymerase"/>
    <property type="match status" value="1"/>
</dbReference>
<reference evidence="6 7" key="1">
    <citation type="submission" date="2019-06" db="EMBL/GenBank/DDBJ databases">
        <title>A chromosomal-level reference genome of Carpinus fangiana (Coryloideae, Betulaceae).</title>
        <authorList>
            <person name="Yang X."/>
            <person name="Wang Z."/>
            <person name="Zhang L."/>
            <person name="Hao G."/>
            <person name="Liu J."/>
            <person name="Yang Y."/>
        </authorList>
    </citation>
    <scope>NUCLEOTIDE SEQUENCE [LARGE SCALE GENOMIC DNA]</scope>
    <source>
        <strain evidence="6">Cfa_2016G</strain>
        <tissue evidence="6">Leaf</tissue>
    </source>
</reference>
<comment type="function">
    <text evidence="5">DNA-dependent RNA polymerase which catalyzes the transcription of DNA into RNA using the four ribonucleoside triphosphates as substrates.</text>
</comment>
<evidence type="ECO:0000313" key="7">
    <source>
        <dbReference type="Proteomes" id="UP000327013"/>
    </source>
</evidence>
<keyword evidence="7" id="KW-1185">Reference proteome</keyword>
<evidence type="ECO:0000256" key="3">
    <source>
        <dbReference type="ARBA" id="ARBA00023163"/>
    </source>
</evidence>
<dbReference type="FunFam" id="2.40.50.1060:FF:000002">
    <property type="entry name" value="DNA-directed RNA polymerase"/>
    <property type="match status" value="1"/>
</dbReference>
<evidence type="ECO:0000256" key="1">
    <source>
        <dbReference type="ARBA" id="ARBA00004123"/>
    </source>
</evidence>
<comment type="subcellular location">
    <subcellularLocation>
        <location evidence="1 5">Nucleus</location>
    </subcellularLocation>
</comment>
<evidence type="ECO:0000256" key="2">
    <source>
        <dbReference type="ARBA" id="ARBA00022478"/>
    </source>
</evidence>
<organism evidence="6 7">
    <name type="scientific">Carpinus fangiana</name>
    <dbReference type="NCBI Taxonomy" id="176857"/>
    <lineage>
        <taxon>Eukaryota</taxon>
        <taxon>Viridiplantae</taxon>
        <taxon>Streptophyta</taxon>
        <taxon>Embryophyta</taxon>
        <taxon>Tracheophyta</taxon>
        <taxon>Spermatophyta</taxon>
        <taxon>Magnoliopsida</taxon>
        <taxon>eudicotyledons</taxon>
        <taxon>Gunneridae</taxon>
        <taxon>Pentapetalae</taxon>
        <taxon>rosids</taxon>
        <taxon>fabids</taxon>
        <taxon>Fagales</taxon>
        <taxon>Betulaceae</taxon>
        <taxon>Carpinus</taxon>
    </lineage>
</organism>
<accession>A0A5N6R9A3</accession>
<dbReference type="PANTHER" id="PTHR12709">
    <property type="entry name" value="DNA-DIRECTED RNA POLYMERASE II, III"/>
    <property type="match status" value="1"/>
</dbReference>
<sequence>MLWKVSCPQIYNFSSSPSNTMVGENLVCLVLCKETKSVRLAMEGLKVSDANLIVNVNPSKSTKVSQAVLRELSSLLFKFSETLEGVVLAYDVQIQDDLAKILPALHPYFGVSLKAKLLLFAPKPNMLLEGKVVKLTQTSIHVIVLGFSSAVITDEDIRKEFKYKTKDGEELYASRSHKQHVIKVGSMIRFLVKSFDEELLHISGSLVPTNTGSVRWLAKHMEDVPLIDRSTKKREESGGETVIQEHYTVGGEAYSWHSDNPIKKSKKRKIKEES</sequence>
<dbReference type="GO" id="GO:0006352">
    <property type="term" value="P:DNA-templated transcription initiation"/>
    <property type="evidence" value="ECO:0007669"/>
    <property type="project" value="UniProtKB-UniRule"/>
</dbReference>
<dbReference type="GO" id="GO:0006362">
    <property type="term" value="P:transcription elongation by RNA polymerase I"/>
    <property type="evidence" value="ECO:0007669"/>
    <property type="project" value="TreeGrafter"/>
</dbReference>
<evidence type="ECO:0000313" key="6">
    <source>
        <dbReference type="EMBL" id="KAE8057221.1"/>
    </source>
</evidence>
<dbReference type="PANTHER" id="PTHR12709:SF5">
    <property type="entry name" value="DNA-DIRECTED RNA POLYMERASE I SUBUNIT RPA43"/>
    <property type="match status" value="1"/>
</dbReference>
<name>A0A5N6R9A3_9ROSI</name>
<dbReference type="AlphaFoldDB" id="A0A5N6R9A3"/>
<protein>
    <recommendedName>
        <fullName evidence="5">DNA-directed RNA polymerase subunit</fullName>
    </recommendedName>
</protein>
<dbReference type="Gene3D" id="3.30.1490.120">
    <property type="entry name" value="RNA polymerase Rpb7-like, N-terminal domain"/>
    <property type="match status" value="1"/>
</dbReference>
<dbReference type="Gene3D" id="2.40.50.1060">
    <property type="match status" value="1"/>
</dbReference>
<keyword evidence="2 5" id="KW-0240">DNA-directed RNA polymerase</keyword>
<dbReference type="InterPro" id="IPR012340">
    <property type="entry name" value="NA-bd_OB-fold"/>
</dbReference>
<dbReference type="Proteomes" id="UP000327013">
    <property type="component" value="Chromosome 5"/>
</dbReference>
<evidence type="ECO:0000256" key="5">
    <source>
        <dbReference type="RuleBase" id="RU369086"/>
    </source>
</evidence>
<dbReference type="SUPFAM" id="SSF50249">
    <property type="entry name" value="Nucleic acid-binding proteins"/>
    <property type="match status" value="1"/>
</dbReference>